<sequence length="534" mass="58995">MSATQTALQSEDILHEIFKCLRAPLEYSERHRCVSGPDVRYRRTLRAAALTCRAFSQPALKVLWTHVSSIDALFCILSSSMKIVSDVEVPNKGKTPQRAPRHQETVWILDGPVTDSERERLIWYAQFIQTISLRTSRRVDPWVFLRLSHSNLSTPLAPRLHTIYCMHDWPYADMAVSLLSGTALRTLVLAFGGPDRTIADDRKLPLNRHNYAPGPLLRDVAAAAPGLEKLVVGMCAYAGLLHPIGGMKSLRELDLSGMWVAIDMALLQALAGLERLEDLALPNTFDGQDVALCRGFKNVRKLTVRGGIRTIPPLLAALPDLCLKELRLSSLIIEGVTPIYSLVSSLSPGSHSSLETVCIDDLSTPRSTAAAPVLTLIAPFLALPNIRSFNLVAADPLCITDEDLCTIGGAWPKLARLSLSGDATYEREPVAPTLHGIIQLTNMCPELHDVYFSLVALAFGPENSVAPCRSEDVPELALDIQVPDNKIRDAHHVARVLWSIFPRLSIINLDRTRFKKWAAVLEEVVSLRNKQQDD</sequence>
<dbReference type="AlphaFoldDB" id="A0A165LUS4"/>
<name>A0A165LUS4_9APHY</name>
<evidence type="ECO:0000313" key="1">
    <source>
        <dbReference type="EMBL" id="KZT64875.1"/>
    </source>
</evidence>
<dbReference type="Proteomes" id="UP000076727">
    <property type="component" value="Unassembled WGS sequence"/>
</dbReference>
<accession>A0A165LUS4</accession>
<dbReference type="STRING" id="1314783.A0A165LUS4"/>
<gene>
    <name evidence="1" type="ORF">DAEQUDRAFT_740996</name>
</gene>
<protein>
    <recommendedName>
        <fullName evidence="3">F-box domain-containing protein</fullName>
    </recommendedName>
</protein>
<dbReference type="OrthoDB" id="2797744at2759"/>
<dbReference type="SUPFAM" id="SSF52047">
    <property type="entry name" value="RNI-like"/>
    <property type="match status" value="1"/>
</dbReference>
<dbReference type="InterPro" id="IPR032675">
    <property type="entry name" value="LRR_dom_sf"/>
</dbReference>
<organism evidence="1 2">
    <name type="scientific">Daedalea quercina L-15889</name>
    <dbReference type="NCBI Taxonomy" id="1314783"/>
    <lineage>
        <taxon>Eukaryota</taxon>
        <taxon>Fungi</taxon>
        <taxon>Dikarya</taxon>
        <taxon>Basidiomycota</taxon>
        <taxon>Agaricomycotina</taxon>
        <taxon>Agaricomycetes</taxon>
        <taxon>Polyporales</taxon>
        <taxon>Fomitopsis</taxon>
    </lineage>
</organism>
<evidence type="ECO:0008006" key="3">
    <source>
        <dbReference type="Google" id="ProtNLM"/>
    </source>
</evidence>
<dbReference type="Gene3D" id="3.80.10.10">
    <property type="entry name" value="Ribonuclease Inhibitor"/>
    <property type="match status" value="1"/>
</dbReference>
<evidence type="ECO:0000313" key="2">
    <source>
        <dbReference type="Proteomes" id="UP000076727"/>
    </source>
</evidence>
<keyword evidence="2" id="KW-1185">Reference proteome</keyword>
<dbReference type="EMBL" id="KV429116">
    <property type="protein sequence ID" value="KZT64875.1"/>
    <property type="molecule type" value="Genomic_DNA"/>
</dbReference>
<reference evidence="1 2" key="1">
    <citation type="journal article" date="2016" name="Mol. Biol. Evol.">
        <title>Comparative Genomics of Early-Diverging Mushroom-Forming Fungi Provides Insights into the Origins of Lignocellulose Decay Capabilities.</title>
        <authorList>
            <person name="Nagy L.G."/>
            <person name="Riley R."/>
            <person name="Tritt A."/>
            <person name="Adam C."/>
            <person name="Daum C."/>
            <person name="Floudas D."/>
            <person name="Sun H."/>
            <person name="Yadav J.S."/>
            <person name="Pangilinan J."/>
            <person name="Larsson K.H."/>
            <person name="Matsuura K."/>
            <person name="Barry K."/>
            <person name="Labutti K."/>
            <person name="Kuo R."/>
            <person name="Ohm R.A."/>
            <person name="Bhattacharya S.S."/>
            <person name="Shirouzu T."/>
            <person name="Yoshinaga Y."/>
            <person name="Martin F.M."/>
            <person name="Grigoriev I.V."/>
            <person name="Hibbett D.S."/>
        </authorList>
    </citation>
    <scope>NUCLEOTIDE SEQUENCE [LARGE SCALE GENOMIC DNA]</scope>
    <source>
        <strain evidence="1 2">L-15889</strain>
    </source>
</reference>
<proteinExistence type="predicted"/>